<evidence type="ECO:0000313" key="3">
    <source>
        <dbReference type="Proteomes" id="UP000805614"/>
    </source>
</evidence>
<evidence type="ECO:0000313" key="2">
    <source>
        <dbReference type="EMBL" id="MBC6469815.1"/>
    </source>
</evidence>
<keyword evidence="3" id="KW-1185">Reference proteome</keyword>
<dbReference type="Proteomes" id="UP000805614">
    <property type="component" value="Unassembled WGS sequence"/>
</dbReference>
<protein>
    <submittedName>
        <fullName evidence="2">DUF4097 family beta strand repeat protein</fullName>
    </submittedName>
</protein>
<sequence length="276" mass="28147">MARWTIEEATNLDFDGVVALKVVLVSGSLSVLTGGERPSVRVTDVQGQPLEIDHDAGMLGITHRNPLWEGLRTWLNGRRCSADVTVTVPPDCPVQVDLVGADAVITGLTAGVSLKSATGDVTLDGVTGHIAANTVSGAIEAQCLDGTVDFISVSGDLGLAGGSLDRLTARSVSGRIAADVDLTPNGGIQASTIAGEVTLRLPASVSARIGMNTVGGRIDSSFAELDPAGGAMPKNVTGTLGDGAGEVTVTTVSGDITLLSRPANYARHRGEPDVEV</sequence>
<gene>
    <name evidence="2" type="ORF">HKK74_30615</name>
</gene>
<name>A0ABR7LYH6_9ACTN</name>
<dbReference type="InterPro" id="IPR025164">
    <property type="entry name" value="Toastrack_DUF4097"/>
</dbReference>
<comment type="caution">
    <text evidence="2">The sequence shown here is derived from an EMBL/GenBank/DDBJ whole genome shotgun (WGS) entry which is preliminary data.</text>
</comment>
<dbReference type="RefSeq" id="WP_187246865.1">
    <property type="nucleotide sequence ID" value="NZ_BAAAOK010000011.1"/>
</dbReference>
<organism evidence="2 3">
    <name type="scientific">Actinomadura alba</name>
    <dbReference type="NCBI Taxonomy" id="406431"/>
    <lineage>
        <taxon>Bacteria</taxon>
        <taxon>Bacillati</taxon>
        <taxon>Actinomycetota</taxon>
        <taxon>Actinomycetes</taxon>
        <taxon>Streptosporangiales</taxon>
        <taxon>Thermomonosporaceae</taxon>
        <taxon>Actinomadura</taxon>
    </lineage>
</organism>
<dbReference type="EMBL" id="JABVEC010000032">
    <property type="protein sequence ID" value="MBC6469815.1"/>
    <property type="molecule type" value="Genomic_DNA"/>
</dbReference>
<proteinExistence type="predicted"/>
<reference evidence="2 3" key="1">
    <citation type="submission" date="2020-06" db="EMBL/GenBank/DDBJ databases">
        <title>Actinomadura xiongansis sp. nov., isolated from soil of Baiyangdian.</title>
        <authorList>
            <person name="Zhang X."/>
        </authorList>
    </citation>
    <scope>NUCLEOTIDE SEQUENCE [LARGE SCALE GENOMIC DNA]</scope>
    <source>
        <strain evidence="2 3">HBUM206468</strain>
    </source>
</reference>
<accession>A0ABR7LYH6</accession>
<evidence type="ECO:0000259" key="1">
    <source>
        <dbReference type="Pfam" id="PF13349"/>
    </source>
</evidence>
<dbReference type="Pfam" id="PF13349">
    <property type="entry name" value="DUF4097"/>
    <property type="match status" value="1"/>
</dbReference>
<feature type="domain" description="DUF4097" evidence="1">
    <location>
        <begin position="109"/>
        <end position="258"/>
    </location>
</feature>